<dbReference type="InterPro" id="IPR003753">
    <property type="entry name" value="Exonuc_VII_L"/>
</dbReference>
<dbReference type="CDD" id="cd04489">
    <property type="entry name" value="ExoVII_LU_OBF"/>
    <property type="match status" value="1"/>
</dbReference>
<dbReference type="Pfam" id="PF02601">
    <property type="entry name" value="Exonuc_VII_L"/>
    <property type="match status" value="1"/>
</dbReference>
<dbReference type="Proteomes" id="UP000824175">
    <property type="component" value="Unassembled WGS sequence"/>
</dbReference>
<feature type="domain" description="Exonuclease VII large subunit C-terminal" evidence="8">
    <location>
        <begin position="124"/>
        <end position="435"/>
    </location>
</feature>
<reference evidence="10" key="2">
    <citation type="journal article" date="2021" name="PeerJ">
        <title>Extensive microbial diversity within the chicken gut microbiome revealed by metagenomics and culture.</title>
        <authorList>
            <person name="Gilroy R."/>
            <person name="Ravi A."/>
            <person name="Getino M."/>
            <person name="Pursley I."/>
            <person name="Horton D.L."/>
            <person name="Alikhan N.F."/>
            <person name="Baker D."/>
            <person name="Gharbi K."/>
            <person name="Hall N."/>
            <person name="Watson M."/>
            <person name="Adriaenssens E.M."/>
            <person name="Foster-Nyarko E."/>
            <person name="Jarju S."/>
            <person name="Secka A."/>
            <person name="Antonio M."/>
            <person name="Oren A."/>
            <person name="Chaudhuri R.R."/>
            <person name="La Ragione R."/>
            <person name="Hildebrand F."/>
            <person name="Pallen M.J."/>
        </authorList>
    </citation>
    <scope>NUCLEOTIDE SEQUENCE</scope>
    <source>
        <strain evidence="10">CHK195-11698</strain>
    </source>
</reference>
<evidence type="ECO:0000313" key="10">
    <source>
        <dbReference type="EMBL" id="HIU14285.1"/>
    </source>
</evidence>
<comment type="caution">
    <text evidence="10">The sequence shown here is derived from an EMBL/GenBank/DDBJ whole genome shotgun (WGS) entry which is preliminary data.</text>
</comment>
<feature type="coiled-coil region" evidence="7">
    <location>
        <begin position="264"/>
        <end position="299"/>
    </location>
</feature>
<sequence>MTKQYLSVTALNRYLKAKFDQDANLSRVYIRAELSNVKYHHNGHCYFTLKDEHARVNGVMFASYLKKLDFRLEDGIQVLVTGSVTVYEAGGQYQIYAYAISRDGLGHLYELFLATKERLQKAGLFDENHKKTLPAYPRQVGVITASTGAAIHDLIKTLHQRAPYVKITLFPSLVQGATASQNLISQLRRADEAGMDVLIIGRGGGSIEELWAFNDESLAQAIYEAKTPIISAVGHESDFTICDFVADHRAATPTAGAVAAVPDLQVLLDQLERLEKNMSNELKQRLNQAKSQLDRLADSYPLRNPNYLFESRLLHLENLTDHLADALHLLYQRRQQKLLRLEASYQARGQLFCSTQRQWLTFTASQMQNHLSHQLARKTQQFQSLVSQLDALSPLKVLGRGYTITKQNQHVMTSLEQVDEHAAIEIQFRDGLLTAQPLVKKKGM</sequence>
<accession>A0A9D1HP97</accession>
<dbReference type="InterPro" id="IPR020579">
    <property type="entry name" value="Exonuc_VII_lsu_C"/>
</dbReference>
<protein>
    <recommendedName>
        <fullName evidence="5">Exodeoxyribonuclease 7 large subunit</fullName>
        <ecNumber evidence="5">3.1.11.6</ecNumber>
    </recommendedName>
    <alternativeName>
        <fullName evidence="5">Exodeoxyribonuclease VII large subunit</fullName>
        <shortName evidence="5">Exonuclease VII large subunit</shortName>
    </alternativeName>
</protein>
<name>A0A9D1HP97_9FIRM</name>
<evidence type="ECO:0000259" key="9">
    <source>
        <dbReference type="Pfam" id="PF13742"/>
    </source>
</evidence>
<dbReference type="PANTHER" id="PTHR30008:SF0">
    <property type="entry name" value="EXODEOXYRIBONUCLEASE 7 LARGE SUBUNIT"/>
    <property type="match status" value="1"/>
</dbReference>
<gene>
    <name evidence="5" type="primary">xseA</name>
    <name evidence="10" type="ORF">IAD15_09480</name>
</gene>
<comment type="similarity">
    <text evidence="5 6">Belongs to the XseA family.</text>
</comment>
<evidence type="ECO:0000256" key="7">
    <source>
        <dbReference type="SAM" id="Coils"/>
    </source>
</evidence>
<dbReference type="EMBL" id="DVMJ01000080">
    <property type="protein sequence ID" value="HIU14285.1"/>
    <property type="molecule type" value="Genomic_DNA"/>
</dbReference>
<dbReference type="InterPro" id="IPR025824">
    <property type="entry name" value="OB-fold_nuc-bd_dom"/>
</dbReference>
<evidence type="ECO:0000256" key="4">
    <source>
        <dbReference type="ARBA" id="ARBA00022839"/>
    </source>
</evidence>
<organism evidence="10 11">
    <name type="scientific">Candidatus Fimiplasma intestinipullorum</name>
    <dbReference type="NCBI Taxonomy" id="2840825"/>
    <lineage>
        <taxon>Bacteria</taxon>
        <taxon>Bacillati</taxon>
        <taxon>Bacillota</taxon>
        <taxon>Clostridia</taxon>
        <taxon>Eubacteriales</taxon>
        <taxon>Candidatus Fimiplasma</taxon>
    </lineage>
</organism>
<comment type="catalytic activity">
    <reaction evidence="5 6">
        <text>Exonucleolytic cleavage in either 5'- to 3'- or 3'- to 5'-direction to yield nucleoside 5'-phosphates.</text>
        <dbReference type="EC" id="3.1.11.6"/>
    </reaction>
</comment>
<keyword evidence="1 5" id="KW-0963">Cytoplasm</keyword>
<comment type="subcellular location">
    <subcellularLocation>
        <location evidence="5 6">Cytoplasm</location>
    </subcellularLocation>
</comment>
<dbReference type="NCBIfam" id="TIGR00237">
    <property type="entry name" value="xseA"/>
    <property type="match status" value="1"/>
</dbReference>
<feature type="domain" description="OB-fold nucleic acid binding" evidence="9">
    <location>
        <begin position="6"/>
        <end position="100"/>
    </location>
</feature>
<dbReference type="GO" id="GO:0003676">
    <property type="term" value="F:nucleic acid binding"/>
    <property type="evidence" value="ECO:0007669"/>
    <property type="project" value="InterPro"/>
</dbReference>
<dbReference type="AlphaFoldDB" id="A0A9D1HP97"/>
<dbReference type="Pfam" id="PF13742">
    <property type="entry name" value="tRNA_anti_2"/>
    <property type="match status" value="1"/>
</dbReference>
<keyword evidence="3 5" id="KW-0378">Hydrolase</keyword>
<dbReference type="GO" id="GO:0009318">
    <property type="term" value="C:exodeoxyribonuclease VII complex"/>
    <property type="evidence" value="ECO:0007669"/>
    <property type="project" value="UniProtKB-UniRule"/>
</dbReference>
<dbReference type="GO" id="GO:0008855">
    <property type="term" value="F:exodeoxyribonuclease VII activity"/>
    <property type="evidence" value="ECO:0007669"/>
    <property type="project" value="UniProtKB-UniRule"/>
</dbReference>
<evidence type="ECO:0000256" key="3">
    <source>
        <dbReference type="ARBA" id="ARBA00022801"/>
    </source>
</evidence>
<dbReference type="PANTHER" id="PTHR30008">
    <property type="entry name" value="EXODEOXYRIBONUCLEASE 7 LARGE SUBUNIT"/>
    <property type="match status" value="1"/>
</dbReference>
<evidence type="ECO:0000256" key="6">
    <source>
        <dbReference type="RuleBase" id="RU004355"/>
    </source>
</evidence>
<keyword evidence="7" id="KW-0175">Coiled coil</keyword>
<proteinExistence type="inferred from homology"/>
<dbReference type="GO" id="GO:0005737">
    <property type="term" value="C:cytoplasm"/>
    <property type="evidence" value="ECO:0007669"/>
    <property type="project" value="UniProtKB-SubCell"/>
</dbReference>
<comment type="subunit">
    <text evidence="5">Heterooligomer composed of large and small subunits.</text>
</comment>
<comment type="function">
    <text evidence="5">Bidirectionally degrades single-stranded DNA into large acid-insoluble oligonucleotides, which are then degraded further into small acid-soluble oligonucleotides.</text>
</comment>
<evidence type="ECO:0000256" key="1">
    <source>
        <dbReference type="ARBA" id="ARBA00022490"/>
    </source>
</evidence>
<dbReference type="EC" id="3.1.11.6" evidence="5"/>
<keyword evidence="2 5" id="KW-0540">Nuclease</keyword>
<evidence type="ECO:0000313" key="11">
    <source>
        <dbReference type="Proteomes" id="UP000824175"/>
    </source>
</evidence>
<keyword evidence="4 5" id="KW-0269">Exonuclease</keyword>
<evidence type="ECO:0000259" key="8">
    <source>
        <dbReference type="Pfam" id="PF02601"/>
    </source>
</evidence>
<reference evidence="10" key="1">
    <citation type="submission" date="2020-10" db="EMBL/GenBank/DDBJ databases">
        <authorList>
            <person name="Gilroy R."/>
        </authorList>
    </citation>
    <scope>NUCLEOTIDE SEQUENCE</scope>
    <source>
        <strain evidence="10">CHK195-11698</strain>
    </source>
</reference>
<dbReference type="HAMAP" id="MF_00378">
    <property type="entry name" value="Exonuc_7_L"/>
    <property type="match status" value="1"/>
</dbReference>
<dbReference type="GO" id="GO:0006308">
    <property type="term" value="P:DNA catabolic process"/>
    <property type="evidence" value="ECO:0007669"/>
    <property type="project" value="UniProtKB-UniRule"/>
</dbReference>
<evidence type="ECO:0000256" key="2">
    <source>
        <dbReference type="ARBA" id="ARBA00022722"/>
    </source>
</evidence>
<evidence type="ECO:0000256" key="5">
    <source>
        <dbReference type="HAMAP-Rule" id="MF_00378"/>
    </source>
</evidence>